<evidence type="ECO:0000256" key="3">
    <source>
        <dbReference type="ARBA" id="ARBA00022741"/>
    </source>
</evidence>
<dbReference type="PROSITE" id="PS00107">
    <property type="entry name" value="PROTEIN_KINASE_ATP"/>
    <property type="match status" value="1"/>
</dbReference>
<dbReference type="SUPFAM" id="SSF56112">
    <property type="entry name" value="Protein kinase-like (PK-like)"/>
    <property type="match status" value="1"/>
</dbReference>
<dbReference type="InterPro" id="IPR001245">
    <property type="entry name" value="Ser-Thr/Tyr_kinase_cat_dom"/>
</dbReference>
<feature type="region of interest" description="Disordered" evidence="7">
    <location>
        <begin position="1026"/>
        <end position="1122"/>
    </location>
</feature>
<dbReference type="GO" id="GO:0005524">
    <property type="term" value="F:ATP binding"/>
    <property type="evidence" value="ECO:0007669"/>
    <property type="project" value="UniProtKB-UniRule"/>
</dbReference>
<keyword evidence="11" id="KW-1185">Reference proteome</keyword>
<keyword evidence="2" id="KW-0808">Transferase</keyword>
<evidence type="ECO:0000256" key="6">
    <source>
        <dbReference type="PROSITE-ProRule" id="PRU10141"/>
    </source>
</evidence>
<keyword evidence="8" id="KW-0812">Transmembrane</keyword>
<comment type="caution">
    <text evidence="10">The sequence shown here is derived from an EMBL/GenBank/DDBJ whole genome shotgun (WGS) entry which is preliminary data.</text>
</comment>
<dbReference type="Pfam" id="PF07714">
    <property type="entry name" value="PK_Tyr_Ser-Thr"/>
    <property type="match status" value="2"/>
</dbReference>
<proteinExistence type="predicted"/>
<feature type="compositionally biased region" description="Gly residues" evidence="7">
    <location>
        <begin position="322"/>
        <end position="335"/>
    </location>
</feature>
<name>A0AAD3HMH7_9CHLO</name>
<dbReference type="PROSITE" id="PS00108">
    <property type="entry name" value="PROTEIN_KINASE_ST"/>
    <property type="match status" value="1"/>
</dbReference>
<feature type="compositionally biased region" description="Polar residues" evidence="7">
    <location>
        <begin position="591"/>
        <end position="600"/>
    </location>
</feature>
<feature type="region of interest" description="Disordered" evidence="7">
    <location>
        <begin position="575"/>
        <end position="603"/>
    </location>
</feature>
<feature type="compositionally biased region" description="Low complexity" evidence="7">
    <location>
        <begin position="1073"/>
        <end position="1086"/>
    </location>
</feature>
<protein>
    <recommendedName>
        <fullName evidence="9">Protein kinase domain-containing protein</fullName>
    </recommendedName>
</protein>
<keyword evidence="3 6" id="KW-0547">Nucleotide-binding</keyword>
<feature type="binding site" evidence="6">
    <location>
        <position position="864"/>
    </location>
    <ligand>
        <name>ATP</name>
        <dbReference type="ChEBI" id="CHEBI:30616"/>
    </ligand>
</feature>
<keyword evidence="5 6" id="KW-0067">ATP-binding</keyword>
<feature type="transmembrane region" description="Helical" evidence="8">
    <location>
        <begin position="289"/>
        <end position="312"/>
    </location>
</feature>
<evidence type="ECO:0000256" key="5">
    <source>
        <dbReference type="ARBA" id="ARBA00022840"/>
    </source>
</evidence>
<sequence>MAQGSLQRGSAKPFASILLHYTVFMIILAAELCSRCSCAQSVSTVVTDEVGLFKAFLNSTVTRIVIPQNMKLQQEFWANTWDVVNVTRDLLVEGPTSNWTSFPEVDFSFISGKVVLSPGVTLTFRRLALLNLFSRIKPQYDFFATSPNTSTIVWRQVVDHLILCMPLDFAVNAWSAAPRPADASGLYGGQQQSVTLRTSPPYCNDGMGRCFSPFMDAADMVTYGTAGYRIAWSEVDTICDGFVTQDCIDSLGPDLCYATRLQELLAQRALIQKNLTSGSSSKKAGPTAVIAGCVVAGVMALASAVLIPTLLLRRRRRQRLGRQGGKGGAEGGLYGKGNPLDPQPPPPPSPPPPLSSATGNHSCFSTKNAPQGANPQAFPPLGLSTASSLSYLSTNPSGCGIGDVSQEVVMEVIQEEEKQHQQQEQQQQERHATMAAVAAAVGANQSLAGPAFPGGGGSGRLRVYDIPGRRSYDNAGEGSERRRIVAAGGSGNGVDDSGSLLYDSNPGGGGTANGSPPLAFPAPAAPNVRASAVASCAAVASTTAIAMSRSSSITASISAPLTSLVKSLALRASALGRSRSSQQRSQTGSSYNDSVSTPSHTAAGVMTSRYTTTSNNVSSYGRRYGSARDVGGDTGGVVAAATADAEGSCCSAPTVAIGMAAAAAPSPHSLPNRQLNEPNCQPQHHIVSRGLGGKPGAEQLYTSPAAAVNSDMQNSGIVSHGDFASSMGNGGGGVIEAAATATSAVQRQHHQQQQLQLRRAHDRESLLLDVLLHNKVSVSGGGGSSGAAITAATAVAASDGGAGRCDVSGSGGIGYGSGDLEGAAAVAAAVAAVGSEVLLGPLIGSGSYGKVYRGSWRGSCVAVKVISHNRHNTLGSIANELRLSLSFEHRNVVRAMSYMTCSVDEDGKPTITVQSRDATTAIRQQGDGYGNDGCTAGAGDDGCRTISTLAYDSEEDDEGAAGGVRGDGRGGGGGGDMLAALYDADALAEAGTGGGGGRISREQQQVRDVAETWVIQEFMGRGTLSQFIKGGGMRTPASGPNSASRRPQPMSPSFAPPPPPPPPPPPLQPPSNGPATAAAAAAPPSSDSRRLHPIPPIPLPTTTSTTTLGANSPTATPLGYPTSTTTAVNGNTNGIFNNIGSGRNVLTTGASSSTINMMNVVHCALDIARGLQYLHGCNVCHGDLKPGNILLAEDPGSPWGFVAKLADFGLSRALAADRTHLTTKTLGTVSYMCPVVLSTGRVSPASCVYSYGIILWELVSGRPPYAGCMPGLIIKRVLLEDQRPDFNFDDVVKASGGGDVGGAQPLPEWYGNLARRCWHRDPVERPSMAEVVSELELRAVQLTTLGLS</sequence>
<dbReference type="Gene3D" id="1.10.510.10">
    <property type="entry name" value="Transferase(Phosphotransferase) domain 1"/>
    <property type="match status" value="1"/>
</dbReference>
<dbReference type="PANTHER" id="PTHR44329">
    <property type="entry name" value="SERINE/THREONINE-PROTEIN KINASE TNNI3K-RELATED"/>
    <property type="match status" value="1"/>
</dbReference>
<organism evidence="10 11">
    <name type="scientific">Astrephomene gubernaculifera</name>
    <dbReference type="NCBI Taxonomy" id="47775"/>
    <lineage>
        <taxon>Eukaryota</taxon>
        <taxon>Viridiplantae</taxon>
        <taxon>Chlorophyta</taxon>
        <taxon>core chlorophytes</taxon>
        <taxon>Chlorophyceae</taxon>
        <taxon>CS clade</taxon>
        <taxon>Chlamydomonadales</taxon>
        <taxon>Astrephomenaceae</taxon>
        <taxon>Astrephomene</taxon>
    </lineage>
</organism>
<keyword evidence="8" id="KW-0472">Membrane</keyword>
<feature type="region of interest" description="Disordered" evidence="7">
    <location>
        <begin position="319"/>
        <end position="380"/>
    </location>
</feature>
<feature type="compositionally biased region" description="Polar residues" evidence="7">
    <location>
        <begin position="357"/>
        <end position="374"/>
    </location>
</feature>
<evidence type="ECO:0000256" key="7">
    <source>
        <dbReference type="SAM" id="MobiDB-lite"/>
    </source>
</evidence>
<evidence type="ECO:0000256" key="4">
    <source>
        <dbReference type="ARBA" id="ARBA00022777"/>
    </source>
</evidence>
<dbReference type="PANTHER" id="PTHR44329:SF214">
    <property type="entry name" value="PROTEIN KINASE DOMAIN-CONTAINING PROTEIN"/>
    <property type="match status" value="1"/>
</dbReference>
<feature type="transmembrane region" description="Helical" evidence="8">
    <location>
        <begin position="12"/>
        <end position="30"/>
    </location>
</feature>
<dbReference type="InterPro" id="IPR008271">
    <property type="entry name" value="Ser/Thr_kinase_AS"/>
</dbReference>
<keyword evidence="1" id="KW-0723">Serine/threonine-protein kinase</keyword>
<feature type="domain" description="Protein kinase" evidence="9">
    <location>
        <begin position="837"/>
        <end position="1337"/>
    </location>
</feature>
<gene>
    <name evidence="10" type="ORF">Agub_g7510</name>
</gene>
<evidence type="ECO:0000313" key="11">
    <source>
        <dbReference type="Proteomes" id="UP001054857"/>
    </source>
</evidence>
<feature type="compositionally biased region" description="Polar residues" evidence="7">
    <location>
        <begin position="1109"/>
        <end position="1122"/>
    </location>
</feature>
<evidence type="ECO:0000313" key="10">
    <source>
        <dbReference type="EMBL" id="GFR46041.1"/>
    </source>
</evidence>
<dbReference type="InterPro" id="IPR000719">
    <property type="entry name" value="Prot_kinase_dom"/>
</dbReference>
<feature type="compositionally biased region" description="Low complexity" evidence="7">
    <location>
        <begin position="575"/>
        <end position="590"/>
    </location>
</feature>
<dbReference type="EMBL" id="BMAR01000011">
    <property type="protein sequence ID" value="GFR46041.1"/>
    <property type="molecule type" value="Genomic_DNA"/>
</dbReference>
<dbReference type="Proteomes" id="UP001054857">
    <property type="component" value="Unassembled WGS sequence"/>
</dbReference>
<dbReference type="InterPro" id="IPR011009">
    <property type="entry name" value="Kinase-like_dom_sf"/>
</dbReference>
<dbReference type="Gene3D" id="3.30.200.20">
    <property type="entry name" value="Phosphorylase Kinase, domain 1"/>
    <property type="match status" value="1"/>
</dbReference>
<keyword evidence="4" id="KW-0418">Kinase</keyword>
<feature type="compositionally biased region" description="Pro residues" evidence="7">
    <location>
        <begin position="1054"/>
        <end position="1072"/>
    </location>
</feature>
<evidence type="ECO:0000256" key="1">
    <source>
        <dbReference type="ARBA" id="ARBA00022527"/>
    </source>
</evidence>
<accession>A0AAD3HMH7</accession>
<dbReference type="InterPro" id="IPR017441">
    <property type="entry name" value="Protein_kinase_ATP_BS"/>
</dbReference>
<reference evidence="10 11" key="1">
    <citation type="journal article" date="2021" name="Sci. Rep.">
        <title>Genome sequencing of the multicellular alga Astrephomene provides insights into convergent evolution of germ-soma differentiation.</title>
        <authorList>
            <person name="Yamashita S."/>
            <person name="Yamamoto K."/>
            <person name="Matsuzaki R."/>
            <person name="Suzuki S."/>
            <person name="Yamaguchi H."/>
            <person name="Hirooka S."/>
            <person name="Minakuchi Y."/>
            <person name="Miyagishima S."/>
            <person name="Kawachi M."/>
            <person name="Toyoda A."/>
            <person name="Nozaki H."/>
        </authorList>
    </citation>
    <scope>NUCLEOTIDE SEQUENCE [LARGE SCALE GENOMIC DNA]</scope>
    <source>
        <strain evidence="10 11">NIES-4017</strain>
    </source>
</reference>
<evidence type="ECO:0000256" key="8">
    <source>
        <dbReference type="SAM" id="Phobius"/>
    </source>
</evidence>
<dbReference type="InterPro" id="IPR051681">
    <property type="entry name" value="Ser/Thr_Kinases-Pseudokinases"/>
</dbReference>
<dbReference type="GO" id="GO:0004674">
    <property type="term" value="F:protein serine/threonine kinase activity"/>
    <property type="evidence" value="ECO:0007669"/>
    <property type="project" value="UniProtKB-KW"/>
</dbReference>
<evidence type="ECO:0000259" key="9">
    <source>
        <dbReference type="PROSITE" id="PS50011"/>
    </source>
</evidence>
<dbReference type="PROSITE" id="PS50011">
    <property type="entry name" value="PROTEIN_KINASE_DOM"/>
    <property type="match status" value="1"/>
</dbReference>
<dbReference type="SMART" id="SM00220">
    <property type="entry name" value="S_TKc"/>
    <property type="match status" value="1"/>
</dbReference>
<feature type="compositionally biased region" description="Pro residues" evidence="7">
    <location>
        <begin position="341"/>
        <end position="354"/>
    </location>
</feature>
<evidence type="ECO:0000256" key="2">
    <source>
        <dbReference type="ARBA" id="ARBA00022679"/>
    </source>
</evidence>
<keyword evidence="8" id="KW-1133">Transmembrane helix</keyword>